<dbReference type="OrthoDB" id="302728at2759"/>
<keyword evidence="8 10" id="KW-0012">Acyltransferase</keyword>
<dbReference type="EC" id="2.3.1.225" evidence="10"/>
<dbReference type="GO" id="GO:0019706">
    <property type="term" value="F:protein-cysteine S-palmitoyltransferase activity"/>
    <property type="evidence" value="ECO:0007669"/>
    <property type="project" value="UniProtKB-EC"/>
</dbReference>
<dbReference type="InterPro" id="IPR039859">
    <property type="entry name" value="PFA4/ZDH16/20/ERF2-like"/>
</dbReference>
<keyword evidence="7" id="KW-0449">Lipoprotein</keyword>
<keyword evidence="4 10" id="KW-1133">Transmembrane helix</keyword>
<evidence type="ECO:0000256" key="4">
    <source>
        <dbReference type="ARBA" id="ARBA00022989"/>
    </source>
</evidence>
<keyword evidence="13" id="KW-1185">Reference proteome</keyword>
<dbReference type="PROSITE" id="PS50216">
    <property type="entry name" value="DHHC"/>
    <property type="match status" value="1"/>
</dbReference>
<comment type="catalytic activity">
    <reaction evidence="9 10">
        <text>L-cysteinyl-[protein] + hexadecanoyl-CoA = S-hexadecanoyl-L-cysteinyl-[protein] + CoA</text>
        <dbReference type="Rhea" id="RHEA:36683"/>
        <dbReference type="Rhea" id="RHEA-COMP:10131"/>
        <dbReference type="Rhea" id="RHEA-COMP:11032"/>
        <dbReference type="ChEBI" id="CHEBI:29950"/>
        <dbReference type="ChEBI" id="CHEBI:57287"/>
        <dbReference type="ChEBI" id="CHEBI:57379"/>
        <dbReference type="ChEBI" id="CHEBI:74151"/>
        <dbReference type="EC" id="2.3.1.225"/>
    </reaction>
</comment>
<keyword evidence="2 10" id="KW-0808">Transferase</keyword>
<name>A0A8J2T3C8_ZYGB2</name>
<evidence type="ECO:0000256" key="2">
    <source>
        <dbReference type="ARBA" id="ARBA00022679"/>
    </source>
</evidence>
<comment type="subcellular location">
    <subcellularLocation>
        <location evidence="1">Membrane</location>
        <topology evidence="1">Multi-pass membrane protein</topology>
    </subcellularLocation>
</comment>
<organism evidence="12 13">
    <name type="scientific">Zygosaccharomyces bailii (strain CLIB 213 / ATCC 58445 / CBS 680 / BCRC 21525 / NBRC 1098 / NCYC 1416 / NRRL Y-2227)</name>
    <dbReference type="NCBI Taxonomy" id="1333698"/>
    <lineage>
        <taxon>Eukaryota</taxon>
        <taxon>Fungi</taxon>
        <taxon>Dikarya</taxon>
        <taxon>Ascomycota</taxon>
        <taxon>Saccharomycotina</taxon>
        <taxon>Saccharomycetes</taxon>
        <taxon>Saccharomycetales</taxon>
        <taxon>Saccharomycetaceae</taxon>
        <taxon>Zygosaccharomyces</taxon>
    </lineage>
</organism>
<reference evidence="13" key="1">
    <citation type="journal article" date="2013" name="Genome Announc.">
        <title>Genome sequence of the food spoilage yeast Zygosaccharomyces bailii CLIB 213(T).</title>
        <authorList>
            <person name="Galeote V."/>
            <person name="Bigey F."/>
            <person name="Devillers H."/>
            <person name="Neuveglise C."/>
            <person name="Dequin S."/>
        </authorList>
    </citation>
    <scope>NUCLEOTIDE SEQUENCE [LARGE SCALE GENOMIC DNA]</scope>
    <source>
        <strain evidence="13">CLIB 213 / ATCC 58445 / CBS 680 / CCRC 21525 / NBRC 1098 / NCYC 1416 / NRRL Y-2227</strain>
    </source>
</reference>
<protein>
    <recommendedName>
        <fullName evidence="10">Palmitoyltransferase</fullName>
        <ecNumber evidence="10">2.3.1.225</ecNumber>
    </recommendedName>
</protein>
<comment type="domain">
    <text evidence="10">The DHHC domain is required for palmitoyltransferase activity.</text>
</comment>
<comment type="similarity">
    <text evidence="10">Belongs to the DHHC palmitoyltransferase family.</text>
</comment>
<feature type="transmembrane region" description="Helical" evidence="10">
    <location>
        <begin position="148"/>
        <end position="171"/>
    </location>
</feature>
<dbReference type="EMBL" id="HG316454">
    <property type="protein sequence ID" value="CDF87352.1"/>
    <property type="molecule type" value="Genomic_DNA"/>
</dbReference>
<evidence type="ECO:0000256" key="8">
    <source>
        <dbReference type="ARBA" id="ARBA00023315"/>
    </source>
</evidence>
<dbReference type="PANTHER" id="PTHR12246">
    <property type="entry name" value="PALMITOYLTRANSFERASE ZDHHC16"/>
    <property type="match status" value="1"/>
</dbReference>
<evidence type="ECO:0000313" key="13">
    <source>
        <dbReference type="Proteomes" id="UP000019375"/>
    </source>
</evidence>
<dbReference type="AlphaFoldDB" id="A0A8J2T3C8"/>
<keyword evidence="5 10" id="KW-0472">Membrane</keyword>
<feature type="domain" description="Palmitoyltransferase DHHC" evidence="11">
    <location>
        <begin position="99"/>
        <end position="219"/>
    </location>
</feature>
<evidence type="ECO:0000256" key="6">
    <source>
        <dbReference type="ARBA" id="ARBA00023139"/>
    </source>
</evidence>
<dbReference type="Proteomes" id="UP000019375">
    <property type="component" value="Unassembled WGS sequence"/>
</dbReference>
<feature type="transmembrane region" description="Helical" evidence="10">
    <location>
        <begin position="31"/>
        <end position="51"/>
    </location>
</feature>
<dbReference type="GO" id="GO:0016020">
    <property type="term" value="C:membrane"/>
    <property type="evidence" value="ECO:0007669"/>
    <property type="project" value="UniProtKB-SubCell"/>
</dbReference>
<sequence length="322" mass="37674">MSISDLFPKCLTLWLYLWTSYVTLSRVTIISFPFMATIVVFLILIGLYTYFKVAFTDPGSPLNYEILKVYDMQAVENGAELPPEFLSQRSITIKRDGRFRVCRTCHVWKPDRCHHCSRCDRCILKMDHHCPWFPGCVGFNNQKYFIQFLLYGTMYSFTILAFTSAQLIYWFKSGQYEYELINFLLLSVWLLAVAVSISLGCFTGFSVYQVTKNRTTVEMHLLRRYREELEVLTEACNPTGSLKENAYDLGSSSENWKDVMGCSLFEWLFPIATFRSMKNRNSLDYKGLYYELRGEINERLLESATLQDRLLRRLTPRSSMDE</sequence>
<evidence type="ECO:0000256" key="7">
    <source>
        <dbReference type="ARBA" id="ARBA00023288"/>
    </source>
</evidence>
<keyword evidence="3 10" id="KW-0812">Transmembrane</keyword>
<evidence type="ECO:0000259" key="11">
    <source>
        <dbReference type="Pfam" id="PF01529"/>
    </source>
</evidence>
<gene>
    <name evidence="12" type="ORF">BN860_04456g</name>
</gene>
<evidence type="ECO:0000256" key="3">
    <source>
        <dbReference type="ARBA" id="ARBA00022692"/>
    </source>
</evidence>
<evidence type="ECO:0000256" key="5">
    <source>
        <dbReference type="ARBA" id="ARBA00023136"/>
    </source>
</evidence>
<feature type="transmembrane region" description="Helical" evidence="10">
    <location>
        <begin position="183"/>
        <end position="208"/>
    </location>
</feature>
<keyword evidence="6" id="KW-0564">Palmitate</keyword>
<evidence type="ECO:0000313" key="12">
    <source>
        <dbReference type="EMBL" id="CDF87352.1"/>
    </source>
</evidence>
<evidence type="ECO:0000256" key="9">
    <source>
        <dbReference type="ARBA" id="ARBA00048048"/>
    </source>
</evidence>
<dbReference type="Pfam" id="PF01529">
    <property type="entry name" value="DHHC"/>
    <property type="match status" value="1"/>
</dbReference>
<evidence type="ECO:0000256" key="1">
    <source>
        <dbReference type="ARBA" id="ARBA00004141"/>
    </source>
</evidence>
<proteinExistence type="inferred from homology"/>
<evidence type="ECO:0000256" key="10">
    <source>
        <dbReference type="RuleBase" id="RU079119"/>
    </source>
</evidence>
<dbReference type="InterPro" id="IPR001594">
    <property type="entry name" value="Palmitoyltrfase_DHHC"/>
</dbReference>
<accession>A0A8J2T3C8</accession>